<proteinExistence type="predicted"/>
<dbReference type="EMBL" id="ML208388">
    <property type="protein sequence ID" value="TFK67018.1"/>
    <property type="molecule type" value="Genomic_DNA"/>
</dbReference>
<accession>A0ACD3AMU0</accession>
<feature type="non-terminal residue" evidence="1">
    <location>
        <position position="128"/>
    </location>
</feature>
<evidence type="ECO:0000313" key="1">
    <source>
        <dbReference type="EMBL" id="TFK67018.1"/>
    </source>
</evidence>
<sequence>MSSTQTTTVSDQLPSTVPKLESSGVNWAIFSYRFEVAVQAKNYWKQFDGTTPRPQQGYPITTAEQTALDAWEKDERIAKSLLTQKIPDSTVLLVKSCTTVHKMWETIKKEYTIKGAYAQTDLRTKFLE</sequence>
<keyword evidence="2" id="KW-1185">Reference proteome</keyword>
<dbReference type="Proteomes" id="UP000308600">
    <property type="component" value="Unassembled WGS sequence"/>
</dbReference>
<name>A0ACD3AMU0_9AGAR</name>
<organism evidence="1 2">
    <name type="scientific">Pluteus cervinus</name>
    <dbReference type="NCBI Taxonomy" id="181527"/>
    <lineage>
        <taxon>Eukaryota</taxon>
        <taxon>Fungi</taxon>
        <taxon>Dikarya</taxon>
        <taxon>Basidiomycota</taxon>
        <taxon>Agaricomycotina</taxon>
        <taxon>Agaricomycetes</taxon>
        <taxon>Agaricomycetidae</taxon>
        <taxon>Agaricales</taxon>
        <taxon>Pluteineae</taxon>
        <taxon>Pluteaceae</taxon>
        <taxon>Pluteus</taxon>
    </lineage>
</organism>
<reference evidence="1 2" key="1">
    <citation type="journal article" date="2019" name="Nat. Ecol. Evol.">
        <title>Megaphylogeny resolves global patterns of mushroom evolution.</title>
        <authorList>
            <person name="Varga T."/>
            <person name="Krizsan K."/>
            <person name="Foldi C."/>
            <person name="Dima B."/>
            <person name="Sanchez-Garcia M."/>
            <person name="Sanchez-Ramirez S."/>
            <person name="Szollosi G.J."/>
            <person name="Szarkandi J.G."/>
            <person name="Papp V."/>
            <person name="Albert L."/>
            <person name="Andreopoulos W."/>
            <person name="Angelini C."/>
            <person name="Antonin V."/>
            <person name="Barry K.W."/>
            <person name="Bougher N.L."/>
            <person name="Buchanan P."/>
            <person name="Buyck B."/>
            <person name="Bense V."/>
            <person name="Catcheside P."/>
            <person name="Chovatia M."/>
            <person name="Cooper J."/>
            <person name="Damon W."/>
            <person name="Desjardin D."/>
            <person name="Finy P."/>
            <person name="Geml J."/>
            <person name="Haridas S."/>
            <person name="Hughes K."/>
            <person name="Justo A."/>
            <person name="Karasinski D."/>
            <person name="Kautmanova I."/>
            <person name="Kiss B."/>
            <person name="Kocsube S."/>
            <person name="Kotiranta H."/>
            <person name="LaButti K.M."/>
            <person name="Lechner B.E."/>
            <person name="Liimatainen K."/>
            <person name="Lipzen A."/>
            <person name="Lukacs Z."/>
            <person name="Mihaltcheva S."/>
            <person name="Morgado L.N."/>
            <person name="Niskanen T."/>
            <person name="Noordeloos M.E."/>
            <person name="Ohm R.A."/>
            <person name="Ortiz-Santana B."/>
            <person name="Ovrebo C."/>
            <person name="Racz N."/>
            <person name="Riley R."/>
            <person name="Savchenko A."/>
            <person name="Shiryaev A."/>
            <person name="Soop K."/>
            <person name="Spirin V."/>
            <person name="Szebenyi C."/>
            <person name="Tomsovsky M."/>
            <person name="Tulloss R.E."/>
            <person name="Uehling J."/>
            <person name="Grigoriev I.V."/>
            <person name="Vagvolgyi C."/>
            <person name="Papp T."/>
            <person name="Martin F.M."/>
            <person name="Miettinen O."/>
            <person name="Hibbett D.S."/>
            <person name="Nagy L.G."/>
        </authorList>
    </citation>
    <scope>NUCLEOTIDE SEQUENCE [LARGE SCALE GENOMIC DNA]</scope>
    <source>
        <strain evidence="1 2">NL-1719</strain>
    </source>
</reference>
<protein>
    <submittedName>
        <fullName evidence="1">Uncharacterized protein</fullName>
    </submittedName>
</protein>
<evidence type="ECO:0000313" key="2">
    <source>
        <dbReference type="Proteomes" id="UP000308600"/>
    </source>
</evidence>
<gene>
    <name evidence="1" type="ORF">BDN72DRAFT_771333</name>
</gene>